<dbReference type="EMBL" id="MEUB01000005">
    <property type="protein sequence ID" value="OGC24950.1"/>
    <property type="molecule type" value="Genomic_DNA"/>
</dbReference>
<dbReference type="Gene3D" id="3.90.870.10">
    <property type="entry name" value="DHBP synthase"/>
    <property type="match status" value="1"/>
</dbReference>
<reference evidence="13 14" key="1">
    <citation type="journal article" date="2016" name="Nat. Commun.">
        <title>Thousands of microbial genomes shed light on interconnected biogeochemical processes in an aquifer system.</title>
        <authorList>
            <person name="Anantharaman K."/>
            <person name="Brown C.T."/>
            <person name="Hug L.A."/>
            <person name="Sharon I."/>
            <person name="Castelle C.J."/>
            <person name="Probst A.J."/>
            <person name="Thomas B.C."/>
            <person name="Singh A."/>
            <person name="Wilkins M.J."/>
            <person name="Karaoz U."/>
            <person name="Brodie E.L."/>
            <person name="Williams K.H."/>
            <person name="Hubbard S.S."/>
            <person name="Banfield J.F."/>
        </authorList>
    </citation>
    <scope>NUCLEOTIDE SEQUENCE [LARGE SCALE GENOMIC DNA]</scope>
</reference>
<dbReference type="GO" id="GO:0061710">
    <property type="term" value="F:L-threonylcarbamoyladenylate synthase"/>
    <property type="evidence" value="ECO:0007669"/>
    <property type="project" value="UniProtKB-EC"/>
</dbReference>
<dbReference type="EC" id="2.7.7.87" evidence="3"/>
<dbReference type="GO" id="GO:0006450">
    <property type="term" value="P:regulation of translational fidelity"/>
    <property type="evidence" value="ECO:0007669"/>
    <property type="project" value="TreeGrafter"/>
</dbReference>
<keyword evidence="8" id="KW-0547">Nucleotide-binding</keyword>
<dbReference type="AlphaFoldDB" id="A0A1F4SWZ2"/>
<dbReference type="STRING" id="1802579.A2310_03625"/>
<evidence type="ECO:0000256" key="5">
    <source>
        <dbReference type="ARBA" id="ARBA00022679"/>
    </source>
</evidence>
<sequence>MKKLDFNEQNLQEAVHVLKNNGIIIFPTETVYGIGCLVSNVDGIKRLFEIKNRPADKPFQILISDIKQVAQFAKEINQTAKDLMTKNWPGPLTLVFKKKPEVSNLITANKDTVGLRMPDHPLLLKLIKQIGPIAASSANSCGEPAPIDASQVKIEADLLLDGGKCKLKRASKVVEVTEENLMVIRN</sequence>
<keyword evidence="4" id="KW-0963">Cytoplasm</keyword>
<comment type="similarity">
    <text evidence="2">Belongs to the SUA5 family.</text>
</comment>
<dbReference type="InterPro" id="IPR050156">
    <property type="entry name" value="TC-AMP_synthase_SUA5"/>
</dbReference>
<dbReference type="GO" id="GO:0008033">
    <property type="term" value="P:tRNA processing"/>
    <property type="evidence" value="ECO:0007669"/>
    <property type="project" value="UniProtKB-KW"/>
</dbReference>
<evidence type="ECO:0000256" key="11">
    <source>
        <dbReference type="ARBA" id="ARBA00048366"/>
    </source>
</evidence>
<evidence type="ECO:0000256" key="3">
    <source>
        <dbReference type="ARBA" id="ARBA00012584"/>
    </source>
</evidence>
<evidence type="ECO:0000313" key="14">
    <source>
        <dbReference type="Proteomes" id="UP000178417"/>
    </source>
</evidence>
<organism evidence="13 14">
    <name type="scientific">candidate division WOR-1 bacterium RIFOXYB2_FULL_37_13</name>
    <dbReference type="NCBI Taxonomy" id="1802579"/>
    <lineage>
        <taxon>Bacteria</taxon>
        <taxon>Bacillati</taxon>
        <taxon>Saganbacteria</taxon>
    </lineage>
</organism>
<evidence type="ECO:0000256" key="8">
    <source>
        <dbReference type="ARBA" id="ARBA00022741"/>
    </source>
</evidence>
<evidence type="ECO:0000256" key="6">
    <source>
        <dbReference type="ARBA" id="ARBA00022694"/>
    </source>
</evidence>
<dbReference type="GO" id="GO:0005524">
    <property type="term" value="F:ATP binding"/>
    <property type="evidence" value="ECO:0007669"/>
    <property type="project" value="UniProtKB-KW"/>
</dbReference>
<dbReference type="PANTHER" id="PTHR17490:SF16">
    <property type="entry name" value="THREONYLCARBAMOYL-AMP SYNTHASE"/>
    <property type="match status" value="1"/>
</dbReference>
<evidence type="ECO:0000256" key="9">
    <source>
        <dbReference type="ARBA" id="ARBA00022840"/>
    </source>
</evidence>
<keyword evidence="6" id="KW-0819">tRNA processing</keyword>
<evidence type="ECO:0000256" key="4">
    <source>
        <dbReference type="ARBA" id="ARBA00022490"/>
    </source>
</evidence>
<gene>
    <name evidence="13" type="ORF">A2310_03625</name>
</gene>
<dbReference type="Pfam" id="PF01300">
    <property type="entry name" value="Sua5_yciO_yrdC"/>
    <property type="match status" value="1"/>
</dbReference>
<evidence type="ECO:0000259" key="12">
    <source>
        <dbReference type="PROSITE" id="PS51163"/>
    </source>
</evidence>
<evidence type="ECO:0000256" key="1">
    <source>
        <dbReference type="ARBA" id="ARBA00004496"/>
    </source>
</evidence>
<keyword evidence="7" id="KW-0548">Nucleotidyltransferase</keyword>
<name>A0A1F4SWZ2_UNCSA</name>
<dbReference type="GO" id="GO:0005737">
    <property type="term" value="C:cytoplasm"/>
    <property type="evidence" value="ECO:0007669"/>
    <property type="project" value="UniProtKB-SubCell"/>
</dbReference>
<dbReference type="NCBIfam" id="TIGR00057">
    <property type="entry name" value="L-threonylcarbamoyladenylate synthase"/>
    <property type="match status" value="1"/>
</dbReference>
<proteinExistence type="inferred from homology"/>
<evidence type="ECO:0000256" key="7">
    <source>
        <dbReference type="ARBA" id="ARBA00022695"/>
    </source>
</evidence>
<dbReference type="SUPFAM" id="SSF55821">
    <property type="entry name" value="YrdC/RibB"/>
    <property type="match status" value="1"/>
</dbReference>
<keyword evidence="9" id="KW-0067">ATP-binding</keyword>
<dbReference type="PANTHER" id="PTHR17490">
    <property type="entry name" value="SUA5"/>
    <property type="match status" value="1"/>
</dbReference>
<protein>
    <recommendedName>
        <fullName evidence="10">L-threonylcarbamoyladenylate synthase</fullName>
        <ecNumber evidence="3">2.7.7.87</ecNumber>
    </recommendedName>
    <alternativeName>
        <fullName evidence="10">L-threonylcarbamoyladenylate synthase</fullName>
    </alternativeName>
</protein>
<feature type="domain" description="YrdC-like" evidence="12">
    <location>
        <begin position="8"/>
        <end position="186"/>
    </location>
</feature>
<evidence type="ECO:0000256" key="2">
    <source>
        <dbReference type="ARBA" id="ARBA00007663"/>
    </source>
</evidence>
<dbReference type="InterPro" id="IPR017945">
    <property type="entry name" value="DHBP_synth_RibB-like_a/b_dom"/>
</dbReference>
<dbReference type="GO" id="GO:0000049">
    <property type="term" value="F:tRNA binding"/>
    <property type="evidence" value="ECO:0007669"/>
    <property type="project" value="TreeGrafter"/>
</dbReference>
<dbReference type="PROSITE" id="PS51163">
    <property type="entry name" value="YRDC"/>
    <property type="match status" value="1"/>
</dbReference>
<dbReference type="Proteomes" id="UP000178417">
    <property type="component" value="Unassembled WGS sequence"/>
</dbReference>
<comment type="catalytic activity">
    <reaction evidence="11">
        <text>L-threonine + hydrogencarbonate + ATP = L-threonylcarbamoyladenylate + diphosphate + H2O</text>
        <dbReference type="Rhea" id="RHEA:36407"/>
        <dbReference type="ChEBI" id="CHEBI:15377"/>
        <dbReference type="ChEBI" id="CHEBI:17544"/>
        <dbReference type="ChEBI" id="CHEBI:30616"/>
        <dbReference type="ChEBI" id="CHEBI:33019"/>
        <dbReference type="ChEBI" id="CHEBI:57926"/>
        <dbReference type="ChEBI" id="CHEBI:73682"/>
        <dbReference type="EC" id="2.7.7.87"/>
    </reaction>
</comment>
<comment type="caution">
    <text evidence="13">The sequence shown here is derived from an EMBL/GenBank/DDBJ whole genome shotgun (WGS) entry which is preliminary data.</text>
</comment>
<keyword evidence="5" id="KW-0808">Transferase</keyword>
<accession>A0A1F4SWZ2</accession>
<comment type="subcellular location">
    <subcellularLocation>
        <location evidence="1">Cytoplasm</location>
    </subcellularLocation>
</comment>
<evidence type="ECO:0000313" key="13">
    <source>
        <dbReference type="EMBL" id="OGC24950.1"/>
    </source>
</evidence>
<dbReference type="GO" id="GO:0003725">
    <property type="term" value="F:double-stranded RNA binding"/>
    <property type="evidence" value="ECO:0007669"/>
    <property type="project" value="InterPro"/>
</dbReference>
<evidence type="ECO:0000256" key="10">
    <source>
        <dbReference type="ARBA" id="ARBA00029774"/>
    </source>
</evidence>
<dbReference type="InterPro" id="IPR006070">
    <property type="entry name" value="Sua5-like_dom"/>
</dbReference>